<dbReference type="InterPro" id="IPR001173">
    <property type="entry name" value="Glyco_trans_2-like"/>
</dbReference>
<dbReference type="CDD" id="cd00761">
    <property type="entry name" value="Glyco_tranf_GTA_type"/>
    <property type="match status" value="1"/>
</dbReference>
<dbReference type="SUPFAM" id="SSF53448">
    <property type="entry name" value="Nucleotide-diphospho-sugar transferases"/>
    <property type="match status" value="1"/>
</dbReference>
<evidence type="ECO:0000313" key="4">
    <source>
        <dbReference type="Proteomes" id="UP000242231"/>
    </source>
</evidence>
<dbReference type="Pfam" id="PF00535">
    <property type="entry name" value="Glycos_transf_2"/>
    <property type="match status" value="1"/>
</dbReference>
<dbReference type="InterPro" id="IPR029044">
    <property type="entry name" value="Nucleotide-diphossugar_trans"/>
</dbReference>
<evidence type="ECO:0000259" key="2">
    <source>
        <dbReference type="Pfam" id="PF00535"/>
    </source>
</evidence>
<dbReference type="GO" id="GO:0016740">
    <property type="term" value="F:transferase activity"/>
    <property type="evidence" value="ECO:0007669"/>
    <property type="project" value="UniProtKB-KW"/>
</dbReference>
<keyword evidence="4" id="KW-1185">Reference proteome</keyword>
<evidence type="ECO:0000313" key="3">
    <source>
        <dbReference type="EMBL" id="PPL15542.1"/>
    </source>
</evidence>
<sequence>MPAYNSAETIRDSIASVIYQSYPHWRLYIIDDASSDNTAEIVHSFCEPRLEYIRQERNGGVAKARNVGIKRANGIYIAFLDSDDIWELDKLQQQLVWLENGFDIVCSNYGVFDTDPKKLFTVRTYPEKLDFSTMLRGNCVGNLTGIYNQQRLGKIFQKSCGHEDYIMWLELIRRTDKVCCVQRLLARYRRGGNSLSSNKVKAAIWQWKIYRQHLKIGIFSSLYYWLYYVVTAIRRSLIFRFEK</sequence>
<proteinExistence type="predicted"/>
<dbReference type="Gene3D" id="3.90.550.10">
    <property type="entry name" value="Spore Coat Polysaccharide Biosynthesis Protein SpsA, Chain A"/>
    <property type="match status" value="1"/>
</dbReference>
<comment type="caution">
    <text evidence="3">The sequence shown here is derived from an EMBL/GenBank/DDBJ whole genome shotgun (WGS) entry which is preliminary data.</text>
</comment>
<evidence type="ECO:0000256" key="1">
    <source>
        <dbReference type="SAM" id="Phobius"/>
    </source>
</evidence>
<dbReference type="EMBL" id="MPZM01000030">
    <property type="protein sequence ID" value="PPL15542.1"/>
    <property type="molecule type" value="Genomic_DNA"/>
</dbReference>
<reference evidence="4" key="1">
    <citation type="submission" date="2016-11" db="EMBL/GenBank/DDBJ databases">
        <authorList>
            <person name="Sisinthy S."/>
            <person name="Ara S."/>
            <person name="Gundlapally S.R."/>
        </authorList>
    </citation>
    <scope>NUCLEOTIDE SEQUENCE [LARGE SCALE GENOMIC DNA]</scope>
    <source>
        <strain evidence="4">V1-41</strain>
    </source>
</reference>
<keyword evidence="1" id="KW-0472">Membrane</keyword>
<name>A0A2P5TKD3_9GAMM</name>
<protein>
    <submittedName>
        <fullName evidence="3">Glycosyltransferase</fullName>
    </submittedName>
</protein>
<dbReference type="InterPro" id="IPR050834">
    <property type="entry name" value="Glycosyltransf_2"/>
</dbReference>
<accession>A0A2P5TKD3</accession>
<dbReference type="AlphaFoldDB" id="A0A2P5TKD3"/>
<organism evidence="3 4">
    <name type="scientific">Oceanisphaera arctica</name>
    <dbReference type="NCBI Taxonomy" id="641510"/>
    <lineage>
        <taxon>Bacteria</taxon>
        <taxon>Pseudomonadati</taxon>
        <taxon>Pseudomonadota</taxon>
        <taxon>Gammaproteobacteria</taxon>
        <taxon>Aeromonadales</taxon>
        <taxon>Aeromonadaceae</taxon>
        <taxon>Oceanisphaera</taxon>
    </lineage>
</organism>
<feature type="transmembrane region" description="Helical" evidence="1">
    <location>
        <begin position="216"/>
        <end position="233"/>
    </location>
</feature>
<gene>
    <name evidence="3" type="ORF">UN63_12200</name>
</gene>
<feature type="domain" description="Glycosyltransferase 2-like" evidence="2">
    <location>
        <begin position="1"/>
        <end position="125"/>
    </location>
</feature>
<dbReference type="PANTHER" id="PTHR43685:SF2">
    <property type="entry name" value="GLYCOSYLTRANSFERASE 2-LIKE DOMAIN-CONTAINING PROTEIN"/>
    <property type="match status" value="1"/>
</dbReference>
<keyword evidence="3" id="KW-0808">Transferase</keyword>
<dbReference type="Proteomes" id="UP000242231">
    <property type="component" value="Unassembled WGS sequence"/>
</dbReference>
<dbReference type="PANTHER" id="PTHR43685">
    <property type="entry name" value="GLYCOSYLTRANSFERASE"/>
    <property type="match status" value="1"/>
</dbReference>
<keyword evidence="1" id="KW-0812">Transmembrane</keyword>
<keyword evidence="1" id="KW-1133">Transmembrane helix</keyword>